<dbReference type="PROSITE" id="PS51257">
    <property type="entry name" value="PROKAR_LIPOPROTEIN"/>
    <property type="match status" value="1"/>
</dbReference>
<dbReference type="SUPFAM" id="SSF54909">
    <property type="entry name" value="Dimeric alpha+beta barrel"/>
    <property type="match status" value="2"/>
</dbReference>
<evidence type="ECO:0000256" key="7">
    <source>
        <dbReference type="SAM" id="SignalP"/>
    </source>
</evidence>
<evidence type="ECO:0000313" key="10">
    <source>
        <dbReference type="Proteomes" id="UP000694562"/>
    </source>
</evidence>
<organism evidence="9 10">
    <name type="scientific">Falco tinnunculus</name>
    <name type="common">Common kestrel</name>
    <dbReference type="NCBI Taxonomy" id="100819"/>
    <lineage>
        <taxon>Eukaryota</taxon>
        <taxon>Metazoa</taxon>
        <taxon>Chordata</taxon>
        <taxon>Craniata</taxon>
        <taxon>Vertebrata</taxon>
        <taxon>Euteleostomi</taxon>
        <taxon>Archelosauria</taxon>
        <taxon>Archosauria</taxon>
        <taxon>Dinosauria</taxon>
        <taxon>Saurischia</taxon>
        <taxon>Theropoda</taxon>
        <taxon>Coelurosauria</taxon>
        <taxon>Aves</taxon>
        <taxon>Neognathae</taxon>
        <taxon>Neoaves</taxon>
        <taxon>Telluraves</taxon>
        <taxon>Australaves</taxon>
        <taxon>Falconiformes</taxon>
        <taxon>Falconidae</taxon>
        <taxon>Falco</taxon>
    </lineage>
</organism>
<dbReference type="GO" id="GO:0005759">
    <property type="term" value="C:mitochondrial matrix"/>
    <property type="evidence" value="ECO:0007669"/>
    <property type="project" value="UniProtKB-SubCell"/>
</dbReference>
<dbReference type="OrthoDB" id="10262843at2759"/>
<evidence type="ECO:0000259" key="8">
    <source>
        <dbReference type="Pfam" id="PF07978"/>
    </source>
</evidence>
<dbReference type="Pfam" id="PF07978">
    <property type="entry name" value="NIPSNAP"/>
    <property type="match status" value="1"/>
</dbReference>
<feature type="chain" id="PRO_5034547989" evidence="7">
    <location>
        <begin position="27"/>
        <end position="387"/>
    </location>
</feature>
<accession>A0A8C4UD95</accession>
<evidence type="ECO:0000313" key="9">
    <source>
        <dbReference type="Ensembl" id="ENSFTIP00000011470.1"/>
    </source>
</evidence>
<dbReference type="AlphaFoldDB" id="A0A8C4UD95"/>
<dbReference type="Proteomes" id="UP000694562">
    <property type="component" value="Unplaced"/>
</dbReference>
<evidence type="ECO:0000256" key="5">
    <source>
        <dbReference type="ARBA" id="ARBA00023128"/>
    </source>
</evidence>
<reference evidence="9" key="1">
    <citation type="submission" date="2025-08" db="UniProtKB">
        <authorList>
            <consortium name="Ensembl"/>
        </authorList>
    </citation>
    <scope>IDENTIFICATION</scope>
</reference>
<dbReference type="InterPro" id="IPR051557">
    <property type="entry name" value="NipSnap_domain"/>
</dbReference>
<comment type="similarity">
    <text evidence="2">Belongs to the NipSnap family.</text>
</comment>
<feature type="domain" description="NIPSNAP" evidence="8">
    <location>
        <begin position="288"/>
        <end position="385"/>
    </location>
</feature>
<evidence type="ECO:0000256" key="6">
    <source>
        <dbReference type="SAM" id="MobiDB-lite"/>
    </source>
</evidence>
<feature type="region of interest" description="Disordered" evidence="6">
    <location>
        <begin position="34"/>
        <end position="91"/>
    </location>
</feature>
<sequence>MPWSKTWRPIRHWLFHLAFLIGCWHSRTRMGLCPSRAPPPRRQPMRPRPARGREGVGTARSEKVWPAVGRRGQSESPFSRPASEGRAGSYAPVGRGLVEGGVSVTPPPLSPAPLRGKMAAAVRRLLGCGGAPGGARQYSRDAEGSWFRSLFVHKVDPRKDAHSNLLSKKETSNLYKIQFHNVKPECLDAYNSLTEEVLPKLHSDADYPCDLVGNWNTWYGEQDQAVHLWRFSGGYPALMDCMNKLKQNKEYLDFRKERSRMLLSRRNQLLLEFSFWNEPLPRQGPNIYELRTYKLKPGTMIEWGNNWARAIKYRQENQEAVGGFFSQIGELYVVHHLWAYKDLQSREETRNAAWRKRGWDENVYYTVPLIRTMESRIMIPLKISPLQ</sequence>
<keyword evidence="5" id="KW-0496">Mitochondrion</keyword>
<keyword evidence="10" id="KW-1185">Reference proteome</keyword>
<keyword evidence="4" id="KW-0072">Autophagy</keyword>
<name>A0A8C4UD95_FALTI</name>
<dbReference type="Gene3D" id="3.30.70.100">
    <property type="match status" value="2"/>
</dbReference>
<proteinExistence type="inferred from homology"/>
<dbReference type="FunFam" id="3.30.70.100:FF:000007">
    <property type="entry name" value="protein NipSnap homolog 2"/>
    <property type="match status" value="1"/>
</dbReference>
<dbReference type="InterPro" id="IPR012577">
    <property type="entry name" value="NIPSNAP"/>
</dbReference>
<evidence type="ECO:0000256" key="1">
    <source>
        <dbReference type="ARBA" id="ARBA00004305"/>
    </source>
</evidence>
<keyword evidence="3" id="KW-0809">Transit peptide</keyword>
<dbReference type="PANTHER" id="PTHR21017:SF11">
    <property type="entry name" value="PROTEIN NIPSNAP HOMOLOG 1"/>
    <property type="match status" value="1"/>
</dbReference>
<dbReference type="GO" id="GO:0000423">
    <property type="term" value="P:mitophagy"/>
    <property type="evidence" value="ECO:0007669"/>
    <property type="project" value="UniProtKB-ARBA"/>
</dbReference>
<reference evidence="9" key="2">
    <citation type="submission" date="2025-09" db="UniProtKB">
        <authorList>
            <consortium name="Ensembl"/>
        </authorList>
    </citation>
    <scope>IDENTIFICATION</scope>
</reference>
<dbReference type="GO" id="GO:0019233">
    <property type="term" value="P:sensory perception of pain"/>
    <property type="evidence" value="ECO:0007669"/>
    <property type="project" value="TreeGrafter"/>
</dbReference>
<dbReference type="InterPro" id="IPR011008">
    <property type="entry name" value="Dimeric_a/b-barrel"/>
</dbReference>
<dbReference type="FunFam" id="3.30.70.100:FF:000003">
    <property type="entry name" value="Protein NipSnap homolog 2"/>
    <property type="match status" value="1"/>
</dbReference>
<dbReference type="Ensembl" id="ENSFTIT00000011966.1">
    <property type="protein sequence ID" value="ENSFTIP00000011470.1"/>
    <property type="gene ID" value="ENSFTIG00000007678.1"/>
</dbReference>
<keyword evidence="7" id="KW-0732">Signal</keyword>
<feature type="signal peptide" evidence="7">
    <location>
        <begin position="1"/>
        <end position="26"/>
    </location>
</feature>
<evidence type="ECO:0000256" key="3">
    <source>
        <dbReference type="ARBA" id="ARBA00022946"/>
    </source>
</evidence>
<dbReference type="OMA" id="RNTESCI"/>
<evidence type="ECO:0000256" key="4">
    <source>
        <dbReference type="ARBA" id="ARBA00023006"/>
    </source>
</evidence>
<dbReference type="PANTHER" id="PTHR21017">
    <property type="entry name" value="NIPSNAP-RELATED"/>
    <property type="match status" value="1"/>
</dbReference>
<comment type="subcellular location">
    <subcellularLocation>
        <location evidence="1">Mitochondrion matrix</location>
    </subcellularLocation>
</comment>
<protein>
    <submittedName>
        <fullName evidence="9">Nipsnap homolog 1</fullName>
    </submittedName>
</protein>
<evidence type="ECO:0000256" key="2">
    <source>
        <dbReference type="ARBA" id="ARBA00005291"/>
    </source>
</evidence>